<gene>
    <name evidence="1" type="ORF">Daesc_003378</name>
</gene>
<dbReference type="SUPFAM" id="SSF81383">
    <property type="entry name" value="F-box domain"/>
    <property type="match status" value="1"/>
</dbReference>
<reference evidence="1 2" key="1">
    <citation type="journal article" date="2024" name="Front Chem Biol">
        <title>Unveiling the potential of Daldinia eschscholtzii MFLUCC 19-0629 through bioactivity and bioinformatics studies for enhanced sustainable agriculture production.</title>
        <authorList>
            <person name="Brooks S."/>
            <person name="Weaver J.A."/>
            <person name="Klomchit A."/>
            <person name="Alharthi S.A."/>
            <person name="Onlamun T."/>
            <person name="Nurani R."/>
            <person name="Vong T.K."/>
            <person name="Alberti F."/>
            <person name="Greco C."/>
        </authorList>
    </citation>
    <scope>NUCLEOTIDE SEQUENCE [LARGE SCALE GENOMIC DNA]</scope>
    <source>
        <strain evidence="1">MFLUCC 19-0629</strain>
    </source>
</reference>
<comment type="caution">
    <text evidence="1">The sequence shown here is derived from an EMBL/GenBank/DDBJ whole genome shotgun (WGS) entry which is preliminary data.</text>
</comment>
<keyword evidence="2" id="KW-1185">Reference proteome</keyword>
<dbReference type="InterPro" id="IPR036047">
    <property type="entry name" value="F-box-like_dom_sf"/>
</dbReference>
<dbReference type="EMBL" id="JBANMG010000003">
    <property type="protein sequence ID" value="KAK6955735.1"/>
    <property type="molecule type" value="Genomic_DNA"/>
</dbReference>
<accession>A0AAX6MSY9</accession>
<evidence type="ECO:0000313" key="2">
    <source>
        <dbReference type="Proteomes" id="UP001369815"/>
    </source>
</evidence>
<sequence length="476" mass="55023">MDSEPLSTRATGQDDDLVKRLTELRLFFSSRTFTKDEYRYMKIVLSKINVDIIGDLPLEMVRQISQLLDLHEFVLCLAVSKPWRSRLLSSAVLRTITDRFCPSLTHSSNQYDPVVFLDALHRIGRSRWGCFQAALAKEFSWEHESYFKLDPMCHDNNHNVSAVYAQFGHYHDDPEPYDQAYTNALYSHGRIAWLAKPRVVVVDNLWTRTRKIFNRPTGPLSGPKLQILALGDRLVVGTVHGLIVAWDHVTNMYLEKRLPSPVKYATTEGLRVAMVLFNGDTFLWNFSSRLLMLATGPLKQSLGLDEQQLKSWVSNLRVFFHPTCGGTLLLASGYTDPRPGDSRAVLKRIVYEFKDMNHTDTLTFEVPTSIQKHDSPANIKVDIQKVLPYRRDIIGFCERQYRPLAQRVTPYKYDNFVEFDIYERQFRARTGEEFDPEEFGWRKPLEDADLDFQVKFYCNGFSVVSYRPGFEFGIGE</sequence>
<evidence type="ECO:0000313" key="1">
    <source>
        <dbReference type="EMBL" id="KAK6955735.1"/>
    </source>
</evidence>
<proteinExistence type="predicted"/>
<dbReference type="AlphaFoldDB" id="A0AAX6MSY9"/>
<protein>
    <recommendedName>
        <fullName evidence="3">F-box domain-containing protein</fullName>
    </recommendedName>
</protein>
<dbReference type="Gene3D" id="1.20.1280.50">
    <property type="match status" value="1"/>
</dbReference>
<dbReference type="Proteomes" id="UP001369815">
    <property type="component" value="Unassembled WGS sequence"/>
</dbReference>
<name>A0AAX6MSY9_9PEZI</name>
<evidence type="ECO:0008006" key="3">
    <source>
        <dbReference type="Google" id="ProtNLM"/>
    </source>
</evidence>
<organism evidence="1 2">
    <name type="scientific">Daldinia eschscholtzii</name>
    <dbReference type="NCBI Taxonomy" id="292717"/>
    <lineage>
        <taxon>Eukaryota</taxon>
        <taxon>Fungi</taxon>
        <taxon>Dikarya</taxon>
        <taxon>Ascomycota</taxon>
        <taxon>Pezizomycotina</taxon>
        <taxon>Sordariomycetes</taxon>
        <taxon>Xylariomycetidae</taxon>
        <taxon>Xylariales</taxon>
        <taxon>Hypoxylaceae</taxon>
        <taxon>Daldinia</taxon>
    </lineage>
</organism>